<dbReference type="InterPro" id="IPR023011">
    <property type="entry name" value="ATP_synth_F0_asu_AS"/>
</dbReference>
<keyword evidence="6" id="KW-0138">CF(0)</keyword>
<dbReference type="GO" id="GO:0046933">
    <property type="term" value="F:proton-transporting ATP synthase activity, rotational mechanism"/>
    <property type="evidence" value="ECO:0007669"/>
    <property type="project" value="TreeGrafter"/>
</dbReference>
<evidence type="ECO:0000256" key="11">
    <source>
        <dbReference type="ARBA" id="ARBA00023136"/>
    </source>
</evidence>
<comment type="function">
    <text evidence="1">Mitochondrial membrane ATP synthase (F(1)F(0) ATP synthase or Complex V) produces ATP from ADP in the presence of a proton gradient across the membrane which is generated by electron transport complexes of the respiratory chain. F-type ATPases consist of two structural domains, F(1) - containing the extramembraneous catalytic core and F(0) - containing the membrane proton channel, linked together by a central stalk and a peripheral stalk. During catalysis, ATP synthesis in the catalytic domain of F(1) is coupled via a rotary mechanism of the central stalk subunits to proton translocation. Key component of the proton channel; it may play a direct role in the translocation of protons across the membrane.</text>
</comment>
<dbReference type="GO" id="GO:0045259">
    <property type="term" value="C:proton-transporting ATP synthase complex"/>
    <property type="evidence" value="ECO:0007669"/>
    <property type="project" value="UniProtKB-KW"/>
</dbReference>
<keyword evidence="8" id="KW-0375">Hydrogen ion transport</keyword>
<comment type="similarity">
    <text evidence="3">Belongs to the ATPase A chain family.</text>
</comment>
<feature type="transmembrane region" description="Helical" evidence="14">
    <location>
        <begin position="42"/>
        <end position="60"/>
    </location>
</feature>
<dbReference type="EMBL" id="GU097656">
    <property type="protein sequence ID" value="ACY09452.1"/>
    <property type="molecule type" value="Genomic_DNA"/>
</dbReference>
<dbReference type="InterPro" id="IPR035908">
    <property type="entry name" value="F0_ATP_A_sf"/>
</dbReference>
<dbReference type="InterPro" id="IPR045083">
    <property type="entry name" value="ATP_synth_F0_asu_bact/mt"/>
</dbReference>
<dbReference type="PRINTS" id="PR00123">
    <property type="entry name" value="ATPASEA"/>
</dbReference>
<sequence length="222" mass="26612">MMLNLFEVFDPSTLYFSLNWMSNLIGLLIFPQIYWLKISRLIWLMNMLMINLWIEFKMLLINKFNYLNLMFFLVLFFYIMLNNLFGLFSYIFTSSSHMLFSLWMSISVWLMLMLYGWLNNMEFMFIHLVPSGTPFFLMFFMVLIETLSNLIRPLTLSIRLTANMIAGHLLLVLLSIFILDLMQFYMIILIFQILLMMLEIGVSIIQSYVFVILMILYLKETN</sequence>
<protein>
    <recommendedName>
        <fullName evidence="13">ATP synthase subunit a</fullName>
    </recommendedName>
</protein>
<evidence type="ECO:0000256" key="10">
    <source>
        <dbReference type="ARBA" id="ARBA00023065"/>
    </source>
</evidence>
<organism evidence="15">
    <name type="scientific">Macrocentrus camphoraphilus</name>
    <dbReference type="NCBI Taxonomy" id="684659"/>
    <lineage>
        <taxon>Eukaryota</taxon>
        <taxon>Metazoa</taxon>
        <taxon>Ecdysozoa</taxon>
        <taxon>Arthropoda</taxon>
        <taxon>Hexapoda</taxon>
        <taxon>Insecta</taxon>
        <taxon>Pterygota</taxon>
        <taxon>Neoptera</taxon>
        <taxon>Endopterygota</taxon>
        <taxon>Hymenoptera</taxon>
        <taxon>Apocrita</taxon>
        <taxon>Ichneumonoidea</taxon>
        <taxon>Braconidae</taxon>
        <taxon>Macrocentrinae</taxon>
        <taxon>Macrocentrus</taxon>
    </lineage>
</organism>
<dbReference type="Pfam" id="PF00119">
    <property type="entry name" value="ATP-synt_A"/>
    <property type="match status" value="1"/>
</dbReference>
<evidence type="ECO:0000256" key="5">
    <source>
        <dbReference type="ARBA" id="ARBA00022448"/>
    </source>
</evidence>
<name>D8WHC9_9HYME</name>
<dbReference type="InterPro" id="IPR000568">
    <property type="entry name" value="ATP_synth_F0_asu"/>
</dbReference>
<evidence type="ECO:0000256" key="2">
    <source>
        <dbReference type="ARBA" id="ARBA00004141"/>
    </source>
</evidence>
<evidence type="ECO:0000256" key="9">
    <source>
        <dbReference type="ARBA" id="ARBA00022989"/>
    </source>
</evidence>
<evidence type="ECO:0000256" key="6">
    <source>
        <dbReference type="ARBA" id="ARBA00022547"/>
    </source>
</evidence>
<comment type="subunit">
    <text evidence="4">F-type ATPases have 2 components, CF(1) - the catalytic core - and CF(0) - the membrane proton channel. CF(1) has five subunits: alpha(3), beta(3), gamma(1), delta(1), epsilon(1). CF(0) has three main subunits: a, b and c.</text>
</comment>
<dbReference type="SUPFAM" id="SSF81336">
    <property type="entry name" value="F1F0 ATP synthase subunit A"/>
    <property type="match status" value="1"/>
</dbReference>
<keyword evidence="5" id="KW-0813">Transport</keyword>
<feature type="transmembrane region" description="Helical" evidence="14">
    <location>
        <begin position="66"/>
        <end position="92"/>
    </location>
</feature>
<feature type="transmembrane region" description="Helical" evidence="14">
    <location>
        <begin position="12"/>
        <end position="30"/>
    </location>
</feature>
<evidence type="ECO:0000256" key="7">
    <source>
        <dbReference type="ARBA" id="ARBA00022692"/>
    </source>
</evidence>
<comment type="subcellular location">
    <subcellularLocation>
        <location evidence="2">Membrane</location>
        <topology evidence="2">Multi-pass membrane protein</topology>
    </subcellularLocation>
    <subcellularLocation>
        <location evidence="13">Mitochondrion inner membrane</location>
        <topology evidence="13">Multi-pass membrane protein</topology>
    </subcellularLocation>
</comment>
<evidence type="ECO:0000256" key="3">
    <source>
        <dbReference type="ARBA" id="ARBA00006810"/>
    </source>
</evidence>
<geneLocation type="mitochondrion" evidence="15"/>
<dbReference type="GO" id="GO:0005743">
    <property type="term" value="C:mitochondrial inner membrane"/>
    <property type="evidence" value="ECO:0007669"/>
    <property type="project" value="UniProtKB-SubCell"/>
</dbReference>
<evidence type="ECO:0000256" key="13">
    <source>
        <dbReference type="RuleBase" id="RU004450"/>
    </source>
</evidence>
<dbReference type="NCBIfam" id="TIGR01131">
    <property type="entry name" value="ATP_synt_6_or_A"/>
    <property type="match status" value="1"/>
</dbReference>
<gene>
    <name evidence="15" type="primary">ATP6</name>
</gene>
<keyword evidence="15" id="KW-0496">Mitochondrion</keyword>
<dbReference type="PANTHER" id="PTHR11410:SF0">
    <property type="entry name" value="ATP SYNTHASE SUBUNIT A"/>
    <property type="match status" value="1"/>
</dbReference>
<accession>D8WHC9</accession>
<feature type="transmembrane region" description="Helical" evidence="14">
    <location>
        <begin position="99"/>
        <end position="118"/>
    </location>
</feature>
<reference evidence="15" key="1">
    <citation type="journal article" date="2010" name="BMC Genomics">
        <title>Comparative mitogenomics of Braconidae (Insecta: Hymenoptera) and the phylogenetic utility of mitochondrial genomes with special reference to Holometabolous insects.</title>
        <authorList>
            <person name="Wei S.J."/>
            <person name="Shi M."/>
            <person name="Sharkey M.J."/>
            <person name="van Achterberg C."/>
            <person name="Chen X.X."/>
        </authorList>
    </citation>
    <scope>NUCLEOTIDE SEQUENCE</scope>
</reference>
<evidence type="ECO:0000256" key="14">
    <source>
        <dbReference type="SAM" id="Phobius"/>
    </source>
</evidence>
<dbReference type="PANTHER" id="PTHR11410">
    <property type="entry name" value="ATP SYNTHASE SUBUNIT A"/>
    <property type="match status" value="1"/>
</dbReference>
<dbReference type="Gene3D" id="1.20.120.220">
    <property type="entry name" value="ATP synthase, F0 complex, subunit A"/>
    <property type="match status" value="1"/>
</dbReference>
<proteinExistence type="inferred from homology"/>
<keyword evidence="12" id="KW-0066">ATP synthesis</keyword>
<keyword evidence="11 14" id="KW-0472">Membrane</keyword>
<evidence type="ECO:0000313" key="15">
    <source>
        <dbReference type="EMBL" id="ACY09452.1"/>
    </source>
</evidence>
<evidence type="ECO:0000256" key="4">
    <source>
        <dbReference type="ARBA" id="ARBA00011648"/>
    </source>
</evidence>
<dbReference type="CDD" id="cd00310">
    <property type="entry name" value="ATP-synt_Fo_a_6"/>
    <property type="match status" value="1"/>
</dbReference>
<evidence type="ECO:0000256" key="12">
    <source>
        <dbReference type="ARBA" id="ARBA00023310"/>
    </source>
</evidence>
<evidence type="ECO:0000256" key="1">
    <source>
        <dbReference type="ARBA" id="ARBA00002070"/>
    </source>
</evidence>
<feature type="transmembrane region" description="Helical" evidence="14">
    <location>
        <begin position="185"/>
        <end position="218"/>
    </location>
</feature>
<keyword evidence="10" id="KW-0406">Ion transport</keyword>
<dbReference type="PROSITE" id="PS00449">
    <property type="entry name" value="ATPASE_A"/>
    <property type="match status" value="1"/>
</dbReference>
<keyword evidence="7 14" id="KW-0812">Transmembrane</keyword>
<keyword evidence="9 14" id="KW-1133">Transmembrane helix</keyword>
<dbReference type="AlphaFoldDB" id="D8WHC9"/>
<evidence type="ECO:0000256" key="8">
    <source>
        <dbReference type="ARBA" id="ARBA00022781"/>
    </source>
</evidence>